<feature type="region of interest" description="Disordered" evidence="7">
    <location>
        <begin position="396"/>
        <end position="431"/>
    </location>
</feature>
<keyword evidence="8" id="KW-0812">Transmembrane</keyword>
<feature type="transmembrane region" description="Helical" evidence="8">
    <location>
        <begin position="12"/>
        <end position="35"/>
    </location>
</feature>
<keyword evidence="8" id="KW-1133">Transmembrane helix</keyword>
<reference key="1">
    <citation type="submission" date="2010-11" db="EMBL/GenBank/DDBJ databases">
        <title>The complete sequence of chromosome of Isophaera pallida ATCC 43644.</title>
        <authorList>
            <consortium name="US DOE Joint Genome Institute (JGI-PGF)"/>
            <person name="Lucas S."/>
            <person name="Copeland A."/>
            <person name="Lapidus A."/>
            <person name="Bruce D."/>
            <person name="Goodwin L."/>
            <person name="Pitluck S."/>
            <person name="Kyrpides N."/>
            <person name="Mavromatis K."/>
            <person name="Pagani I."/>
            <person name="Ivanova N."/>
            <person name="Saunders E."/>
            <person name="Brettin T."/>
            <person name="Detter J.C."/>
            <person name="Han C."/>
            <person name="Tapia R."/>
            <person name="Land M."/>
            <person name="Hauser L."/>
            <person name="Markowitz V."/>
            <person name="Cheng J.-F."/>
            <person name="Hugenholtz P."/>
            <person name="Woyke T."/>
            <person name="Wu D."/>
            <person name="Eisen J.A."/>
        </authorList>
    </citation>
    <scope>NUCLEOTIDE SEQUENCE</scope>
    <source>
        <strain>ATCC 43644</strain>
    </source>
</reference>
<feature type="domain" description="AlgX/AlgJ SGNH hydrolase-like" evidence="9">
    <location>
        <begin position="102"/>
        <end position="281"/>
    </location>
</feature>
<keyword evidence="11" id="KW-1185">Reference proteome</keyword>
<keyword evidence="5" id="KW-0574">Periplasm</keyword>
<organism evidence="10 11">
    <name type="scientific">Isosphaera pallida (strain ATCC 43644 / DSM 9630 / IS1B)</name>
    <dbReference type="NCBI Taxonomy" id="575540"/>
    <lineage>
        <taxon>Bacteria</taxon>
        <taxon>Pseudomonadati</taxon>
        <taxon>Planctomycetota</taxon>
        <taxon>Planctomycetia</taxon>
        <taxon>Isosphaerales</taxon>
        <taxon>Isosphaeraceae</taxon>
        <taxon>Isosphaera</taxon>
    </lineage>
</organism>
<evidence type="ECO:0000256" key="2">
    <source>
        <dbReference type="ARBA" id="ARBA00005182"/>
    </source>
</evidence>
<evidence type="ECO:0000256" key="8">
    <source>
        <dbReference type="SAM" id="Phobius"/>
    </source>
</evidence>
<dbReference type="GO" id="GO:0042597">
    <property type="term" value="C:periplasmic space"/>
    <property type="evidence" value="ECO:0007669"/>
    <property type="project" value="UniProtKB-SubCell"/>
</dbReference>
<evidence type="ECO:0000256" key="1">
    <source>
        <dbReference type="ARBA" id="ARBA00004418"/>
    </source>
</evidence>
<dbReference type="EMBL" id="CP002353">
    <property type="protein sequence ID" value="ADV61189.1"/>
    <property type="molecule type" value="Genomic_DNA"/>
</dbReference>
<evidence type="ECO:0000313" key="10">
    <source>
        <dbReference type="EMBL" id="ADV61189.1"/>
    </source>
</evidence>
<dbReference type="InParanoid" id="E8R071"/>
<dbReference type="OrthoDB" id="278039at2"/>
<reference evidence="10 11" key="2">
    <citation type="journal article" date="2011" name="Stand. Genomic Sci.">
        <title>Complete genome sequence of Isosphaera pallida type strain (IS1B).</title>
        <authorList>
            <consortium name="US DOE Joint Genome Institute (JGI-PGF)"/>
            <person name="Goker M."/>
            <person name="Cleland D."/>
            <person name="Saunders E."/>
            <person name="Lapidus A."/>
            <person name="Nolan M."/>
            <person name="Lucas S."/>
            <person name="Hammon N."/>
            <person name="Deshpande S."/>
            <person name="Cheng J.F."/>
            <person name="Tapia R."/>
            <person name="Han C."/>
            <person name="Goodwin L."/>
            <person name="Pitluck S."/>
            <person name="Liolios K."/>
            <person name="Pagani I."/>
            <person name="Ivanova N."/>
            <person name="Mavromatis K."/>
            <person name="Pati A."/>
            <person name="Chen A."/>
            <person name="Palaniappan K."/>
            <person name="Land M."/>
            <person name="Hauser L."/>
            <person name="Chang Y.J."/>
            <person name="Jeffries C.D."/>
            <person name="Detter J.C."/>
            <person name="Beck B."/>
            <person name="Woyke T."/>
            <person name="Bristow J."/>
            <person name="Eisen J.A."/>
            <person name="Markowitz V."/>
            <person name="Hugenholtz P."/>
            <person name="Kyrpides N.C."/>
            <person name="Klenk H.P."/>
        </authorList>
    </citation>
    <scope>NUCLEOTIDE SEQUENCE [LARGE SCALE GENOMIC DNA]</scope>
    <source>
        <strain evidence="11">ATCC 43644 / DSM 9630 / IS1B</strain>
    </source>
</reference>
<dbReference type="AlphaFoldDB" id="E8R071"/>
<accession>E8R071</accession>
<evidence type="ECO:0000256" key="3">
    <source>
        <dbReference type="ARBA" id="ARBA00022679"/>
    </source>
</evidence>
<dbReference type="GO" id="GO:0016740">
    <property type="term" value="F:transferase activity"/>
    <property type="evidence" value="ECO:0007669"/>
    <property type="project" value="UniProtKB-KW"/>
</dbReference>
<dbReference type="STRING" id="575540.Isop_0596"/>
<dbReference type="InterPro" id="IPR031811">
    <property type="entry name" value="ALGX/ALGJ_SGNH-like"/>
</dbReference>
<gene>
    <name evidence="10" type="ordered locus">Isop_0596</name>
</gene>
<evidence type="ECO:0000313" key="11">
    <source>
        <dbReference type="Proteomes" id="UP000008631"/>
    </source>
</evidence>
<evidence type="ECO:0000256" key="6">
    <source>
        <dbReference type="ARBA" id="ARBA00022841"/>
    </source>
</evidence>
<dbReference type="GO" id="GO:0042121">
    <property type="term" value="P:alginic acid biosynthetic process"/>
    <property type="evidence" value="ECO:0007669"/>
    <property type="project" value="UniProtKB-UniPathway"/>
</dbReference>
<dbReference type="RefSeq" id="WP_013563478.1">
    <property type="nucleotide sequence ID" value="NC_014962.1"/>
</dbReference>
<keyword evidence="8" id="KW-0472">Membrane</keyword>
<evidence type="ECO:0000259" key="9">
    <source>
        <dbReference type="Pfam" id="PF16822"/>
    </source>
</evidence>
<dbReference type="KEGG" id="ipa:Isop_0596"/>
<comment type="pathway">
    <text evidence="2">Glycan biosynthesis; alginate biosynthesis.</text>
</comment>
<dbReference type="Proteomes" id="UP000008631">
    <property type="component" value="Chromosome"/>
</dbReference>
<sequence length="431" mass="49902">MFDSSTPTSPRWAQWFLVILFVATLYLPVLTTRWLDSPCLLMPEQRLARPFPSFPQKMSHWKRMPSELENALLDRIGFRCEALQVRLLWKYGLFGQLPSGLVVLGSNHWLYLDASHSIRPNWNEPLRQRIVQTNLDRLRQRRDWLAARGIPLWVVLAPEKQTIHPESAPARFLERWNEEIGTFNQELALNQLQPDKRFELIDLRIFLSQIAQSGQCLAYRTDSHWNLLGMIHGLRPIVARLRQIGDSSESESSDSWVDLFQVDSTIPKEQPFDLTRIAGLSEPWIRRTGLSRPFDEPFDSLIWNHPHTVNQVESSDSTINHYRCKAASLRNRPRVVLLHDSFFTSATRLLAHECSEIIGVFQNEFPAKLIEEFKPDLVIQALSERWFLALQSPQLLPPSSEPSQPDADASGRLHPTWNLARPFEESSPRLR</sequence>
<proteinExistence type="predicted"/>
<keyword evidence="3" id="KW-0808">Transferase</keyword>
<dbReference type="HOGENOM" id="CLU_045959_1_0_0"/>
<protein>
    <recommendedName>
        <fullName evidence="9">AlgX/AlgJ SGNH hydrolase-like domain-containing protein</fullName>
    </recommendedName>
</protein>
<evidence type="ECO:0000256" key="7">
    <source>
        <dbReference type="SAM" id="MobiDB-lite"/>
    </source>
</evidence>
<comment type="subcellular location">
    <subcellularLocation>
        <location evidence="1">Periplasm</location>
    </subcellularLocation>
</comment>
<feature type="compositionally biased region" description="Basic and acidic residues" evidence="7">
    <location>
        <begin position="422"/>
        <end position="431"/>
    </location>
</feature>
<dbReference type="Pfam" id="PF16822">
    <property type="entry name" value="ALGX"/>
    <property type="match status" value="1"/>
</dbReference>
<keyword evidence="4" id="KW-0732">Signal</keyword>
<evidence type="ECO:0000256" key="4">
    <source>
        <dbReference type="ARBA" id="ARBA00022729"/>
    </source>
</evidence>
<evidence type="ECO:0000256" key="5">
    <source>
        <dbReference type="ARBA" id="ARBA00022764"/>
    </source>
</evidence>
<keyword evidence="6" id="KW-0016">Alginate biosynthesis</keyword>
<dbReference type="UniPathway" id="UPA00286"/>
<name>E8R071_ISOPI</name>